<sequence length="148" mass="17016">MPRFHHLPSPSHQGLTELVTFNYISPFVFTRELFPLLSGRVSTYCHRASESLSNESPSHSHERPSLDNTERPFRKLPSPLPPPPPPVLPASLQFLERVLKESGEIEERIDEATEVYEVWEDVYFLHNLKRAYTKDPSSSPEQLVHEKG</sequence>
<gene>
    <name evidence="2" type="ORF">WG66_10026</name>
</gene>
<dbReference type="AlphaFoldDB" id="A0A0W0FMA3"/>
<protein>
    <submittedName>
        <fullName evidence="2">Putative NAD(P)-binding protein</fullName>
    </submittedName>
</protein>
<name>A0A0W0FMA3_MONRR</name>
<evidence type="ECO:0000313" key="3">
    <source>
        <dbReference type="Proteomes" id="UP000054988"/>
    </source>
</evidence>
<feature type="compositionally biased region" description="Pro residues" evidence="1">
    <location>
        <begin position="78"/>
        <end position="88"/>
    </location>
</feature>
<feature type="region of interest" description="Disordered" evidence="1">
    <location>
        <begin position="48"/>
        <end position="88"/>
    </location>
</feature>
<comment type="caution">
    <text evidence="2">The sequence shown here is derived from an EMBL/GenBank/DDBJ whole genome shotgun (WGS) entry which is preliminary data.</text>
</comment>
<evidence type="ECO:0000256" key="1">
    <source>
        <dbReference type="SAM" id="MobiDB-lite"/>
    </source>
</evidence>
<feature type="compositionally biased region" description="Basic and acidic residues" evidence="1">
    <location>
        <begin position="58"/>
        <end position="73"/>
    </location>
</feature>
<evidence type="ECO:0000313" key="2">
    <source>
        <dbReference type="EMBL" id="KTB37410.1"/>
    </source>
</evidence>
<organism evidence="2 3">
    <name type="scientific">Moniliophthora roreri</name>
    <name type="common">Frosty pod rot fungus</name>
    <name type="synonym">Monilia roreri</name>
    <dbReference type="NCBI Taxonomy" id="221103"/>
    <lineage>
        <taxon>Eukaryota</taxon>
        <taxon>Fungi</taxon>
        <taxon>Dikarya</taxon>
        <taxon>Basidiomycota</taxon>
        <taxon>Agaricomycotina</taxon>
        <taxon>Agaricomycetes</taxon>
        <taxon>Agaricomycetidae</taxon>
        <taxon>Agaricales</taxon>
        <taxon>Marasmiineae</taxon>
        <taxon>Marasmiaceae</taxon>
        <taxon>Moniliophthora</taxon>
    </lineage>
</organism>
<dbReference type="EMBL" id="LATX01001849">
    <property type="protein sequence ID" value="KTB37410.1"/>
    <property type="molecule type" value="Genomic_DNA"/>
</dbReference>
<dbReference type="Proteomes" id="UP000054988">
    <property type="component" value="Unassembled WGS sequence"/>
</dbReference>
<proteinExistence type="predicted"/>
<reference evidence="2 3" key="1">
    <citation type="submission" date="2015-12" db="EMBL/GenBank/DDBJ databases">
        <title>Draft genome sequence of Moniliophthora roreri, the causal agent of frosty pod rot of cacao.</title>
        <authorList>
            <person name="Aime M.C."/>
            <person name="Diaz-Valderrama J.R."/>
            <person name="Kijpornyongpan T."/>
            <person name="Phillips-Mora W."/>
        </authorList>
    </citation>
    <scope>NUCLEOTIDE SEQUENCE [LARGE SCALE GENOMIC DNA]</scope>
    <source>
        <strain evidence="2 3">MCA 2952</strain>
    </source>
</reference>
<accession>A0A0W0FMA3</accession>